<dbReference type="AlphaFoldDB" id="A0A4C1YMJ9"/>
<sequence>MAFSANAVSVLLSTKHYPPPHPIGARIPQGSCLSTRLYATYTDDISKLRNHLKDWEDDVMWALYDNDSVYFASSRRANLAARKIQQVFGWIGEGWLSMSVGRPLY</sequence>
<evidence type="ECO:0000313" key="1">
    <source>
        <dbReference type="EMBL" id="GBP77446.1"/>
    </source>
</evidence>
<dbReference type="OrthoDB" id="10065625at2759"/>
<dbReference type="EMBL" id="BGZK01001331">
    <property type="protein sequence ID" value="GBP77446.1"/>
    <property type="molecule type" value="Genomic_DNA"/>
</dbReference>
<keyword evidence="2" id="KW-1185">Reference proteome</keyword>
<reference evidence="1 2" key="1">
    <citation type="journal article" date="2019" name="Commun. Biol.">
        <title>The bagworm genome reveals a unique fibroin gene that provides high tensile strength.</title>
        <authorList>
            <person name="Kono N."/>
            <person name="Nakamura H."/>
            <person name="Ohtoshi R."/>
            <person name="Tomita M."/>
            <person name="Numata K."/>
            <person name="Arakawa K."/>
        </authorList>
    </citation>
    <scope>NUCLEOTIDE SEQUENCE [LARGE SCALE GENOMIC DNA]</scope>
</reference>
<organism evidence="1 2">
    <name type="scientific">Eumeta variegata</name>
    <name type="common">Bagworm moth</name>
    <name type="synonym">Eumeta japonica</name>
    <dbReference type="NCBI Taxonomy" id="151549"/>
    <lineage>
        <taxon>Eukaryota</taxon>
        <taxon>Metazoa</taxon>
        <taxon>Ecdysozoa</taxon>
        <taxon>Arthropoda</taxon>
        <taxon>Hexapoda</taxon>
        <taxon>Insecta</taxon>
        <taxon>Pterygota</taxon>
        <taxon>Neoptera</taxon>
        <taxon>Endopterygota</taxon>
        <taxon>Lepidoptera</taxon>
        <taxon>Glossata</taxon>
        <taxon>Ditrysia</taxon>
        <taxon>Tineoidea</taxon>
        <taxon>Psychidae</taxon>
        <taxon>Oiketicinae</taxon>
        <taxon>Eumeta</taxon>
    </lineage>
</organism>
<evidence type="ECO:0000313" key="2">
    <source>
        <dbReference type="Proteomes" id="UP000299102"/>
    </source>
</evidence>
<dbReference type="Proteomes" id="UP000299102">
    <property type="component" value="Unassembled WGS sequence"/>
</dbReference>
<evidence type="ECO:0008006" key="3">
    <source>
        <dbReference type="Google" id="ProtNLM"/>
    </source>
</evidence>
<proteinExistence type="predicted"/>
<comment type="caution">
    <text evidence="1">The sequence shown here is derived from an EMBL/GenBank/DDBJ whole genome shotgun (WGS) entry which is preliminary data.</text>
</comment>
<gene>
    <name evidence="1" type="ORF">EVAR_50706_1</name>
</gene>
<protein>
    <recommendedName>
        <fullName evidence="3">RNA-directed DNA polymerase from mobile element jockey</fullName>
    </recommendedName>
</protein>
<name>A0A4C1YMJ9_EUMVA</name>
<accession>A0A4C1YMJ9</accession>